<evidence type="ECO:0000313" key="1">
    <source>
        <dbReference type="EMBL" id="KAK2780118.1"/>
    </source>
</evidence>
<accession>A0AAE0DCR2</accession>
<comment type="caution">
    <text evidence="1">The sequence shown here is derived from an EMBL/GenBank/DDBJ whole genome shotgun (WGS) entry which is preliminary data.</text>
</comment>
<organism evidence="1 2">
    <name type="scientific">Colletotrichum kahawae</name>
    <name type="common">Coffee berry disease fungus</name>
    <dbReference type="NCBI Taxonomy" id="34407"/>
    <lineage>
        <taxon>Eukaryota</taxon>
        <taxon>Fungi</taxon>
        <taxon>Dikarya</taxon>
        <taxon>Ascomycota</taxon>
        <taxon>Pezizomycotina</taxon>
        <taxon>Sordariomycetes</taxon>
        <taxon>Hypocreomycetidae</taxon>
        <taxon>Glomerellales</taxon>
        <taxon>Glomerellaceae</taxon>
        <taxon>Colletotrichum</taxon>
        <taxon>Colletotrichum gloeosporioides species complex</taxon>
    </lineage>
</organism>
<proteinExistence type="predicted"/>
<protein>
    <submittedName>
        <fullName evidence="1">Uncharacterized protein</fullName>
    </submittedName>
</protein>
<dbReference type="AlphaFoldDB" id="A0AAE0DCR2"/>
<evidence type="ECO:0000313" key="2">
    <source>
        <dbReference type="Proteomes" id="UP001281614"/>
    </source>
</evidence>
<keyword evidence="2" id="KW-1185">Reference proteome</keyword>
<reference evidence="1" key="1">
    <citation type="submission" date="2023-02" db="EMBL/GenBank/DDBJ databases">
        <title>Colletotrichum kahawae CIFC_Que2 genome sequencing and assembly.</title>
        <authorList>
            <person name="Baroncelli R."/>
        </authorList>
    </citation>
    <scope>NUCLEOTIDE SEQUENCE</scope>
    <source>
        <strain evidence="1">CIFC_Que2</strain>
    </source>
</reference>
<sequence>MQATSWCSTNRQSAPCSGILRGCDKVAQQEELKLLSRVKLAAWPPGGAGAASSAAQLAAHFNIISPAP</sequence>
<dbReference type="EMBL" id="VYYT01000001">
    <property type="protein sequence ID" value="KAK2780118.1"/>
    <property type="molecule type" value="Genomic_DNA"/>
</dbReference>
<gene>
    <name evidence="1" type="ORF">CKAH01_00062</name>
</gene>
<name>A0AAE0DCR2_COLKA</name>
<dbReference type="Proteomes" id="UP001281614">
    <property type="component" value="Unassembled WGS sequence"/>
</dbReference>